<dbReference type="AlphaFoldDB" id="A0A7S4G9Z9"/>
<organism evidence="1">
    <name type="scientific">Eutreptiella gymnastica</name>
    <dbReference type="NCBI Taxonomy" id="73025"/>
    <lineage>
        <taxon>Eukaryota</taxon>
        <taxon>Discoba</taxon>
        <taxon>Euglenozoa</taxon>
        <taxon>Euglenida</taxon>
        <taxon>Spirocuta</taxon>
        <taxon>Euglenophyceae</taxon>
        <taxon>Eutreptiales</taxon>
        <taxon>Eutreptiaceae</taxon>
        <taxon>Eutreptiella</taxon>
    </lineage>
</organism>
<proteinExistence type="predicted"/>
<accession>A0A7S4G9Z9</accession>
<gene>
    <name evidence="1" type="ORF">EGYM00163_LOCUS41239</name>
</gene>
<reference evidence="1" key="1">
    <citation type="submission" date="2021-01" db="EMBL/GenBank/DDBJ databases">
        <authorList>
            <person name="Corre E."/>
            <person name="Pelletier E."/>
            <person name="Niang G."/>
            <person name="Scheremetjew M."/>
            <person name="Finn R."/>
            <person name="Kale V."/>
            <person name="Holt S."/>
            <person name="Cochrane G."/>
            <person name="Meng A."/>
            <person name="Brown T."/>
            <person name="Cohen L."/>
        </authorList>
    </citation>
    <scope>NUCLEOTIDE SEQUENCE</scope>
    <source>
        <strain evidence="1">CCMP1594</strain>
    </source>
</reference>
<protein>
    <submittedName>
        <fullName evidence="1">Uncharacterized protein</fullName>
    </submittedName>
</protein>
<sequence>MHFADMQLHCPTGVDCLLEGRAQLRQSSCHPALQQAQNGVKKPTWLCMAVNGEQPGLRARHIPLLWDLPGSMHLPPFNREYLKGNCCHWHFCRVAHRKKIETQGGPHASIDVCTQTFQHQGRGTMAQRLSISDE</sequence>
<evidence type="ECO:0000313" key="1">
    <source>
        <dbReference type="EMBL" id="CAE0829959.1"/>
    </source>
</evidence>
<dbReference type="EMBL" id="HBJA01119898">
    <property type="protein sequence ID" value="CAE0829959.1"/>
    <property type="molecule type" value="Transcribed_RNA"/>
</dbReference>
<name>A0A7S4G9Z9_9EUGL</name>